<comment type="cofactor">
    <cofactor evidence="1">
        <name>Fe(3+)</name>
        <dbReference type="ChEBI" id="CHEBI:29034"/>
    </cofactor>
</comment>
<evidence type="ECO:0000313" key="5">
    <source>
        <dbReference type="Proteomes" id="UP000309454"/>
    </source>
</evidence>
<dbReference type="Pfam" id="PF01613">
    <property type="entry name" value="Flavin_Reduct"/>
    <property type="match status" value="1"/>
</dbReference>
<name>A0A3N0ACY7_9ACTN</name>
<dbReference type="Gene3D" id="2.30.110.10">
    <property type="entry name" value="Electron Transport, Fmn-binding Protein, Chain A"/>
    <property type="match status" value="1"/>
</dbReference>
<dbReference type="PROSITE" id="PS50903">
    <property type="entry name" value="RUBREDOXIN_LIKE"/>
    <property type="match status" value="1"/>
</dbReference>
<dbReference type="Proteomes" id="UP000309454">
    <property type="component" value="Unassembled WGS sequence"/>
</dbReference>
<dbReference type="InterPro" id="IPR024934">
    <property type="entry name" value="Rubredoxin-like_dom"/>
</dbReference>
<dbReference type="InterPro" id="IPR048574">
    <property type="entry name" value="RUBY_RBDX"/>
</dbReference>
<dbReference type="Gene3D" id="2.20.28.10">
    <property type="match status" value="1"/>
</dbReference>
<reference evidence="4 5" key="1">
    <citation type="submission" date="2019-04" db="EMBL/GenBank/DDBJ databases">
        <title>Microbes associate with the intestines of laboratory mice.</title>
        <authorList>
            <person name="Navarre W."/>
            <person name="Wong E."/>
            <person name="Huang K.C."/>
            <person name="Tropini C."/>
            <person name="Ng K."/>
            <person name="Yu B."/>
        </authorList>
    </citation>
    <scope>NUCLEOTIDE SEQUENCE [LARGE SCALE GENOMIC DNA]</scope>
    <source>
        <strain evidence="4 5">NM48_B13</strain>
    </source>
</reference>
<gene>
    <name evidence="4" type="ORF">E5982_01510</name>
</gene>
<evidence type="ECO:0000256" key="1">
    <source>
        <dbReference type="ARBA" id="ARBA00001965"/>
    </source>
</evidence>
<dbReference type="PANTHER" id="PTHR30466">
    <property type="entry name" value="FLAVIN REDUCTASE"/>
    <property type="match status" value="1"/>
</dbReference>
<dbReference type="OrthoDB" id="3176898at2"/>
<evidence type="ECO:0000259" key="3">
    <source>
        <dbReference type="PROSITE" id="PS50903"/>
    </source>
</evidence>
<proteinExistence type="predicted"/>
<dbReference type="GO" id="GO:0010181">
    <property type="term" value="F:FMN binding"/>
    <property type="evidence" value="ECO:0007669"/>
    <property type="project" value="InterPro"/>
</dbReference>
<evidence type="ECO:0000313" key="4">
    <source>
        <dbReference type="EMBL" id="TJW12306.1"/>
    </source>
</evidence>
<evidence type="ECO:0000256" key="2">
    <source>
        <dbReference type="ARBA" id="ARBA00023002"/>
    </source>
</evidence>
<dbReference type="PANTHER" id="PTHR30466:SF1">
    <property type="entry name" value="FMN REDUCTASE (NADH) RUTF"/>
    <property type="match status" value="1"/>
</dbReference>
<dbReference type="InterPro" id="IPR002563">
    <property type="entry name" value="Flavin_Rdtase-like_dom"/>
</dbReference>
<comment type="caution">
    <text evidence="4">The sequence shown here is derived from an EMBL/GenBank/DDBJ whole genome shotgun (WGS) entry which is preliminary data.</text>
</comment>
<dbReference type="SUPFAM" id="SSF50475">
    <property type="entry name" value="FMN-binding split barrel"/>
    <property type="match status" value="1"/>
</dbReference>
<dbReference type="AlphaFoldDB" id="A0A3N0ACY7"/>
<accession>A0A3N0ACY7</accession>
<keyword evidence="2" id="KW-0560">Oxidoreductase</keyword>
<keyword evidence="5" id="KW-1185">Reference proteome</keyword>
<protein>
    <submittedName>
        <fullName evidence="4">Flavin reductase</fullName>
    </submittedName>
</protein>
<dbReference type="GO" id="GO:0005506">
    <property type="term" value="F:iron ion binding"/>
    <property type="evidence" value="ECO:0007669"/>
    <property type="project" value="InterPro"/>
</dbReference>
<dbReference type="InterPro" id="IPR012349">
    <property type="entry name" value="Split_barrel_FMN-bd"/>
</dbReference>
<sequence>MMDLAAFHSISYGLYVVSSVNDEGRKCGCVVNTFQQVTNEPLQVSVALNKENVTLAAVLESGRYCVTVLDQETPLELIGVFGFRNSIETDKFADAAFEVDAAGLPLLLEHGVAAFCCSVVGTVDMGTHLVVFGQVDDAKVLGKAEPLTYAYYHAVKRGKTPPKASSYIADEAQGASGALADDAETTVAKCGWRCTVCGYIVEGYPDGLPEDFRCPVCGVGPEMFERITL</sequence>
<dbReference type="InterPro" id="IPR050268">
    <property type="entry name" value="NADH-dep_flavin_reductase"/>
</dbReference>
<dbReference type="Pfam" id="PF21349">
    <property type="entry name" value="RUBY_RBDX"/>
    <property type="match status" value="1"/>
</dbReference>
<dbReference type="EMBL" id="SSTM01000001">
    <property type="protein sequence ID" value="TJW12306.1"/>
    <property type="molecule type" value="Genomic_DNA"/>
</dbReference>
<dbReference type="SUPFAM" id="SSF57802">
    <property type="entry name" value="Rubredoxin-like"/>
    <property type="match status" value="1"/>
</dbReference>
<dbReference type="GO" id="GO:0042602">
    <property type="term" value="F:riboflavin reductase (NADPH) activity"/>
    <property type="evidence" value="ECO:0007669"/>
    <property type="project" value="TreeGrafter"/>
</dbReference>
<dbReference type="SMART" id="SM00903">
    <property type="entry name" value="Flavin_Reduct"/>
    <property type="match status" value="1"/>
</dbReference>
<feature type="domain" description="Rubredoxin-like" evidence="3">
    <location>
        <begin position="189"/>
        <end position="227"/>
    </location>
</feature>
<organism evidence="4 5">
    <name type="scientific">Parvibacter caecicola</name>
    <dbReference type="NCBI Taxonomy" id="747645"/>
    <lineage>
        <taxon>Bacteria</taxon>
        <taxon>Bacillati</taxon>
        <taxon>Actinomycetota</taxon>
        <taxon>Coriobacteriia</taxon>
        <taxon>Coriobacteriales</taxon>
        <taxon>Coriobacteriaceae</taxon>
        <taxon>Parvibacter</taxon>
    </lineage>
</organism>